<dbReference type="Proteomes" id="UP000692954">
    <property type="component" value="Unassembled WGS sequence"/>
</dbReference>
<sequence>MKKSMFQIYDQTKKNKKKLLNQNQLRVLITSSLVYHCVQGKIWFDQQGKQGRKGDLNPRSKEQWLISSKMKSQLLERTKRIRIYIDNLLTIATEILMQILLNRKNFISQDRKNRDQFKKAKQGQVKNGCTKVENIKKEM</sequence>
<proteinExistence type="predicted"/>
<reference evidence="1" key="1">
    <citation type="submission" date="2021-01" db="EMBL/GenBank/DDBJ databases">
        <authorList>
            <consortium name="Genoscope - CEA"/>
            <person name="William W."/>
        </authorList>
    </citation>
    <scope>NUCLEOTIDE SEQUENCE</scope>
</reference>
<accession>A0A8S1RQ11</accession>
<gene>
    <name evidence="1" type="ORF">PSON_ATCC_30995.1.T1940026</name>
</gene>
<dbReference type="AlphaFoldDB" id="A0A8S1RQ11"/>
<protein>
    <submittedName>
        <fullName evidence="1">Uncharacterized protein</fullName>
    </submittedName>
</protein>
<keyword evidence="2" id="KW-1185">Reference proteome</keyword>
<comment type="caution">
    <text evidence="1">The sequence shown here is derived from an EMBL/GenBank/DDBJ whole genome shotgun (WGS) entry which is preliminary data.</text>
</comment>
<dbReference type="EMBL" id="CAJJDN010000194">
    <property type="protein sequence ID" value="CAD8128714.1"/>
    <property type="molecule type" value="Genomic_DNA"/>
</dbReference>
<name>A0A8S1RQ11_9CILI</name>
<evidence type="ECO:0000313" key="1">
    <source>
        <dbReference type="EMBL" id="CAD8128714.1"/>
    </source>
</evidence>
<organism evidence="1 2">
    <name type="scientific">Paramecium sonneborni</name>
    <dbReference type="NCBI Taxonomy" id="65129"/>
    <lineage>
        <taxon>Eukaryota</taxon>
        <taxon>Sar</taxon>
        <taxon>Alveolata</taxon>
        <taxon>Ciliophora</taxon>
        <taxon>Intramacronucleata</taxon>
        <taxon>Oligohymenophorea</taxon>
        <taxon>Peniculida</taxon>
        <taxon>Parameciidae</taxon>
        <taxon>Paramecium</taxon>
    </lineage>
</organism>
<evidence type="ECO:0000313" key="2">
    <source>
        <dbReference type="Proteomes" id="UP000692954"/>
    </source>
</evidence>